<gene>
    <name evidence="1" type="ORF">SRO942_LOCUS50739</name>
</gene>
<name>A0A8S2ZX32_9BILA</name>
<proteinExistence type="predicted"/>
<comment type="caution">
    <text evidence="1">The sequence shown here is derived from an EMBL/GenBank/DDBJ whole genome shotgun (WGS) entry which is preliminary data.</text>
</comment>
<accession>A0A8S2ZX32</accession>
<dbReference type="EMBL" id="CAJOBC010147687">
    <property type="protein sequence ID" value="CAF4665202.1"/>
    <property type="molecule type" value="Genomic_DNA"/>
</dbReference>
<dbReference type="Proteomes" id="UP000681722">
    <property type="component" value="Unassembled WGS sequence"/>
</dbReference>
<protein>
    <submittedName>
        <fullName evidence="1">Uncharacterized protein</fullName>
    </submittedName>
</protein>
<evidence type="ECO:0000313" key="1">
    <source>
        <dbReference type="EMBL" id="CAF4665202.1"/>
    </source>
</evidence>
<organism evidence="1 2">
    <name type="scientific">Didymodactylos carnosus</name>
    <dbReference type="NCBI Taxonomy" id="1234261"/>
    <lineage>
        <taxon>Eukaryota</taxon>
        <taxon>Metazoa</taxon>
        <taxon>Spiralia</taxon>
        <taxon>Gnathifera</taxon>
        <taxon>Rotifera</taxon>
        <taxon>Eurotatoria</taxon>
        <taxon>Bdelloidea</taxon>
        <taxon>Philodinida</taxon>
        <taxon>Philodinidae</taxon>
        <taxon>Didymodactylos</taxon>
    </lineage>
</organism>
<sequence length="10" mass="1113">MVRIPSVRVG</sequence>
<evidence type="ECO:0000313" key="2">
    <source>
        <dbReference type="Proteomes" id="UP000681722"/>
    </source>
</evidence>
<reference evidence="1" key="1">
    <citation type="submission" date="2021-02" db="EMBL/GenBank/DDBJ databases">
        <authorList>
            <person name="Nowell W R."/>
        </authorList>
    </citation>
    <scope>NUCLEOTIDE SEQUENCE</scope>
</reference>
<feature type="non-terminal residue" evidence="1">
    <location>
        <position position="10"/>
    </location>
</feature>